<accession>A0A1I7UVM9</accession>
<keyword evidence="1" id="KW-0378">Hydrolase</keyword>
<evidence type="ECO:0000313" key="2">
    <source>
        <dbReference type="Proteomes" id="UP000095282"/>
    </source>
</evidence>
<dbReference type="GO" id="GO:0004553">
    <property type="term" value="F:hydrolase activity, hydrolyzing O-glycosyl compounds"/>
    <property type="evidence" value="ECO:0007669"/>
    <property type="project" value="TreeGrafter"/>
</dbReference>
<protein>
    <submittedName>
        <fullName evidence="3">Hydrolase_4 domain-containing protein</fullName>
    </submittedName>
</protein>
<dbReference type="SUPFAM" id="SSF53474">
    <property type="entry name" value="alpha/beta-Hydrolases"/>
    <property type="match status" value="1"/>
</dbReference>
<dbReference type="WBParaSite" id="Csp11.Scaffold630.g19802.t2">
    <property type="protein sequence ID" value="Csp11.Scaffold630.g19802.t2"/>
    <property type="gene ID" value="Csp11.Scaffold630.g19802"/>
</dbReference>
<name>A0A1I7UVM9_9PELO</name>
<keyword evidence="2" id="KW-1185">Reference proteome</keyword>
<proteinExistence type="predicted"/>
<dbReference type="PANTHER" id="PTHR16138">
    <property type="entry name" value="MYCOPHENOLIC ACID ACYL-GLUCURONIDE ESTERASE, MITOCHONDRIAL"/>
    <property type="match status" value="1"/>
</dbReference>
<dbReference type="InterPro" id="IPR052382">
    <property type="entry name" value="ABHD10_acyl-thioesterase"/>
</dbReference>
<dbReference type="AlphaFoldDB" id="A0A1I7UVM9"/>
<dbReference type="STRING" id="1561998.A0A1I7UVM9"/>
<organism evidence="2 3">
    <name type="scientific">Caenorhabditis tropicalis</name>
    <dbReference type="NCBI Taxonomy" id="1561998"/>
    <lineage>
        <taxon>Eukaryota</taxon>
        <taxon>Metazoa</taxon>
        <taxon>Ecdysozoa</taxon>
        <taxon>Nematoda</taxon>
        <taxon>Chromadorea</taxon>
        <taxon>Rhabditida</taxon>
        <taxon>Rhabditina</taxon>
        <taxon>Rhabditomorpha</taxon>
        <taxon>Rhabditoidea</taxon>
        <taxon>Rhabditidae</taxon>
        <taxon>Peloderinae</taxon>
        <taxon>Caenorhabditis</taxon>
    </lineage>
</organism>
<reference evidence="3" key="1">
    <citation type="submission" date="2016-11" db="UniProtKB">
        <authorList>
            <consortium name="WormBaseParasite"/>
        </authorList>
    </citation>
    <scope>IDENTIFICATION</scope>
</reference>
<evidence type="ECO:0000256" key="1">
    <source>
        <dbReference type="ARBA" id="ARBA00022801"/>
    </source>
</evidence>
<dbReference type="Proteomes" id="UP000095282">
    <property type="component" value="Unplaced"/>
</dbReference>
<dbReference type="InterPro" id="IPR029058">
    <property type="entry name" value="AB_hydrolase_fold"/>
</dbReference>
<dbReference type="Gene3D" id="3.40.50.1820">
    <property type="entry name" value="alpha/beta hydrolase"/>
    <property type="match status" value="1"/>
</dbReference>
<dbReference type="PANTHER" id="PTHR16138:SF7">
    <property type="entry name" value="PALMITOYL-PROTEIN THIOESTERASE ABHD10, MITOCHONDRIAL"/>
    <property type="match status" value="1"/>
</dbReference>
<dbReference type="eggNOG" id="KOG4667">
    <property type="taxonomic scope" value="Eukaryota"/>
</dbReference>
<sequence>MGFLNKLNVLYCHGLGSSINCRHATQLQSFFEKEKDIYFERFLYKNPGSYEHIWNVNEWRKDIEERIDSNDEKWILTATSGACHPALNIAKQRKSKIAGLFLMCPGTGLDMSFVDTIQPGALKYLMKVGTIKYPPSKHGHPALLNIECLQEFLKTDICNSAETTIDITCPVLTVHGVEDNIVPVENSNRLMQRISSTCKDFYRIPGVDHYFDLDEKVLTKLEKLMNSIRENEVPEKKRSKI</sequence>
<evidence type="ECO:0000313" key="3">
    <source>
        <dbReference type="WBParaSite" id="Csp11.Scaffold630.g19802.t2"/>
    </source>
</evidence>